<protein>
    <submittedName>
        <fullName evidence="1">RloB-like protein</fullName>
    </submittedName>
</protein>
<accession>A0A1Q6R6V7</accession>
<dbReference type="InterPro" id="IPR025591">
    <property type="entry name" value="RloB"/>
</dbReference>
<evidence type="ECO:0000313" key="1">
    <source>
        <dbReference type="EMBL" id="OLA38091.1"/>
    </source>
</evidence>
<gene>
    <name evidence="1" type="ORF">BHW43_04375</name>
</gene>
<dbReference type="RefSeq" id="WP_303679642.1">
    <property type="nucleotide sequence ID" value="NZ_MNTG01000025.1"/>
</dbReference>
<dbReference type="Pfam" id="PF13707">
    <property type="entry name" value="RloB"/>
    <property type="match status" value="1"/>
</dbReference>
<dbReference type="Proteomes" id="UP000186777">
    <property type="component" value="Unassembled WGS sequence"/>
</dbReference>
<dbReference type="STRING" id="626940.BHW43_04375"/>
<proteinExistence type="predicted"/>
<name>A0A1Q6R6V7_9FIRM</name>
<evidence type="ECO:0000313" key="2">
    <source>
        <dbReference type="Proteomes" id="UP000186777"/>
    </source>
</evidence>
<reference evidence="1 2" key="1">
    <citation type="journal article" date="2016" name="Nat. Biotechnol.">
        <title>Measurement of bacterial replication rates in microbial communities.</title>
        <authorList>
            <person name="Brown C.T."/>
            <person name="Olm M.R."/>
            <person name="Thomas B.C."/>
            <person name="Banfield J.F."/>
        </authorList>
    </citation>
    <scope>NUCLEOTIDE SEQUENCE [LARGE SCALE GENOMIC DNA]</scope>
    <source>
        <strain evidence="1">46_33</strain>
    </source>
</reference>
<sequence>MAKGKIEKRGAKRRNVKPLVLIVTEGSQTEPKYFEHFKTRQNNIDIRVVGSRSSAGETDYVSLVRKAREYQERNQLSAATGDSVWVIADADVNYNNPKPIAEKNSKLNQARKMAYNRDINLLLSNPCFEFWLLLHYQYTTRFIKDYSDMKNLLQKYIPTYTKTADVYELLNDRTKTAIENAKRVEQHHLQDGCMLPFGVDVNPFTDVYKLLERLL</sequence>
<dbReference type="AlphaFoldDB" id="A0A1Q6R6V7"/>
<organism evidence="1 2">
    <name type="scientific">Phascolarctobacterium succinatutens</name>
    <dbReference type="NCBI Taxonomy" id="626940"/>
    <lineage>
        <taxon>Bacteria</taxon>
        <taxon>Bacillati</taxon>
        <taxon>Bacillota</taxon>
        <taxon>Negativicutes</taxon>
        <taxon>Acidaminococcales</taxon>
        <taxon>Acidaminococcaceae</taxon>
        <taxon>Phascolarctobacterium</taxon>
    </lineage>
</organism>
<dbReference type="EMBL" id="MNTG01000025">
    <property type="protein sequence ID" value="OLA38091.1"/>
    <property type="molecule type" value="Genomic_DNA"/>
</dbReference>
<comment type="caution">
    <text evidence="1">The sequence shown here is derived from an EMBL/GenBank/DDBJ whole genome shotgun (WGS) entry which is preliminary data.</text>
</comment>